<name>A0ABW4BNT2_9LACO</name>
<reference evidence="2" key="1">
    <citation type="journal article" date="2019" name="Int. J. Syst. Evol. Microbiol.">
        <title>The Global Catalogue of Microorganisms (GCM) 10K type strain sequencing project: providing services to taxonomists for standard genome sequencing and annotation.</title>
        <authorList>
            <consortium name="The Broad Institute Genomics Platform"/>
            <consortium name="The Broad Institute Genome Sequencing Center for Infectious Disease"/>
            <person name="Wu L."/>
            <person name="Ma J."/>
        </authorList>
    </citation>
    <scope>NUCLEOTIDE SEQUENCE [LARGE SCALE GENOMIC DNA]</scope>
    <source>
        <strain evidence="2">CCM 8937</strain>
    </source>
</reference>
<comment type="caution">
    <text evidence="1">The sequence shown here is derived from an EMBL/GenBank/DDBJ whole genome shotgun (WGS) entry which is preliminary data.</text>
</comment>
<organism evidence="1 2">
    <name type="scientific">Lapidilactobacillus gannanensis</name>
    <dbReference type="NCBI Taxonomy" id="2486002"/>
    <lineage>
        <taxon>Bacteria</taxon>
        <taxon>Bacillati</taxon>
        <taxon>Bacillota</taxon>
        <taxon>Bacilli</taxon>
        <taxon>Lactobacillales</taxon>
        <taxon>Lactobacillaceae</taxon>
        <taxon>Lapidilactobacillus</taxon>
    </lineage>
</organism>
<evidence type="ECO:0000313" key="2">
    <source>
        <dbReference type="Proteomes" id="UP001597191"/>
    </source>
</evidence>
<dbReference type="EMBL" id="JBHTOH010000030">
    <property type="protein sequence ID" value="MFD1410928.1"/>
    <property type="molecule type" value="Genomic_DNA"/>
</dbReference>
<dbReference type="Proteomes" id="UP001597191">
    <property type="component" value="Unassembled WGS sequence"/>
</dbReference>
<dbReference type="RefSeq" id="WP_125649274.1">
    <property type="nucleotide sequence ID" value="NZ_JBHTOH010000030.1"/>
</dbReference>
<evidence type="ECO:0000313" key="1">
    <source>
        <dbReference type="EMBL" id="MFD1410928.1"/>
    </source>
</evidence>
<keyword evidence="2" id="KW-1185">Reference proteome</keyword>
<sequence>MLATTKHSQQKNQPQDFQQLAHRIMILINTFLQPGEFHDPYNFRVKRYTLVYNTANQQLDLKAAWQIAADEQRLTTLHDLFQGHVTTDLHETEILQLLQAKLMPQLQALQ</sequence>
<protein>
    <submittedName>
        <fullName evidence="1">Uncharacterized protein</fullName>
    </submittedName>
</protein>
<accession>A0ABW4BNT2</accession>
<gene>
    <name evidence="1" type="ORF">ACFQ4R_04795</name>
</gene>
<proteinExistence type="predicted"/>